<reference evidence="3" key="1">
    <citation type="submission" date="2023-06" db="EMBL/GenBank/DDBJ databases">
        <title>Genome-scale phylogeny and comparative genomics of the fungal order Sordariales.</title>
        <authorList>
            <consortium name="Lawrence Berkeley National Laboratory"/>
            <person name="Hensen N."/>
            <person name="Bonometti L."/>
            <person name="Westerberg I."/>
            <person name="Brannstrom I.O."/>
            <person name="Guillou S."/>
            <person name="Cros-Aarteil S."/>
            <person name="Calhoun S."/>
            <person name="Haridas S."/>
            <person name="Kuo A."/>
            <person name="Mondo S."/>
            <person name="Pangilinan J."/>
            <person name="Riley R."/>
            <person name="Labutti K."/>
            <person name="Andreopoulos B."/>
            <person name="Lipzen A."/>
            <person name="Chen C."/>
            <person name="Yanf M."/>
            <person name="Daum C."/>
            <person name="Ng V."/>
            <person name="Clum A."/>
            <person name="Steindorff A."/>
            <person name="Ohm R."/>
            <person name="Martin F."/>
            <person name="Silar P."/>
            <person name="Natvig D."/>
            <person name="Lalanne C."/>
            <person name="Gautier V."/>
            <person name="Ament-Velasquez S.L."/>
            <person name="Kruys A."/>
            <person name="Hutchinson M.I."/>
            <person name="Powell A.J."/>
            <person name="Barry K."/>
            <person name="Miller A.N."/>
            <person name="Grigoriev I.V."/>
            <person name="Debuchy R."/>
            <person name="Gladieux P."/>
            <person name="Thoren M.H."/>
            <person name="Johannesson H."/>
        </authorList>
    </citation>
    <scope>NUCLEOTIDE SEQUENCE</scope>
    <source>
        <strain evidence="3">SMH2532-1</strain>
    </source>
</reference>
<proteinExistence type="inferred from homology"/>
<dbReference type="GO" id="GO:0008168">
    <property type="term" value="F:methyltransferase activity"/>
    <property type="evidence" value="ECO:0007669"/>
    <property type="project" value="UniProtKB-KW"/>
</dbReference>
<name>A0AA39XTN2_9PEZI</name>
<protein>
    <submittedName>
        <fullName evidence="3">S-adenosyl-L-methionine-dependent methyltransferase</fullName>
    </submittedName>
</protein>
<feature type="compositionally biased region" description="Polar residues" evidence="2">
    <location>
        <begin position="27"/>
        <end position="37"/>
    </location>
</feature>
<keyword evidence="3" id="KW-0489">Methyltransferase</keyword>
<sequence>MCHDSPPAGHPQSVRTDGHDSAIGSEDGSSTTSMDDAPQLQNEDLHHMLQTLNEGKLYYAPIHEPGEVLDVGTGTGIWAREFADEFPSTVVTGVDKLPIQGSWTRPNCRFEVDDVRKEWTYREGRFGFVHIRCLLGCIRDWDTFYQQAYRSVEPGGWIEHAEISAEIASQNILIPPDHIFARWNHSVRQAGEMLSPAACMEQAGFVGVKTKKLKLPIGLWPMDQRLKGVGACHKNFLKDGIHRLASQLRLNVLSIGEGEVKAFMREMVKAFDNRTLLLYCE</sequence>
<comment type="caution">
    <text evidence="3">The sequence shown here is derived from an EMBL/GenBank/DDBJ whole genome shotgun (WGS) entry which is preliminary data.</text>
</comment>
<dbReference type="InterPro" id="IPR029063">
    <property type="entry name" value="SAM-dependent_MTases_sf"/>
</dbReference>
<evidence type="ECO:0000313" key="4">
    <source>
        <dbReference type="Proteomes" id="UP001174936"/>
    </source>
</evidence>
<dbReference type="PANTHER" id="PTHR43591">
    <property type="entry name" value="METHYLTRANSFERASE"/>
    <property type="match status" value="1"/>
</dbReference>
<dbReference type="Proteomes" id="UP001174936">
    <property type="component" value="Unassembled WGS sequence"/>
</dbReference>
<evidence type="ECO:0000256" key="1">
    <source>
        <dbReference type="ARBA" id="ARBA00038158"/>
    </source>
</evidence>
<feature type="region of interest" description="Disordered" evidence="2">
    <location>
        <begin position="1"/>
        <end position="37"/>
    </location>
</feature>
<comment type="similarity">
    <text evidence="1">Belongs to the methyltransferase superfamily. LaeA methyltransferase family.</text>
</comment>
<dbReference type="CDD" id="cd02440">
    <property type="entry name" value="AdoMet_MTases"/>
    <property type="match status" value="1"/>
</dbReference>
<dbReference type="GO" id="GO:0032259">
    <property type="term" value="P:methylation"/>
    <property type="evidence" value="ECO:0007669"/>
    <property type="project" value="UniProtKB-KW"/>
</dbReference>
<evidence type="ECO:0000313" key="3">
    <source>
        <dbReference type="EMBL" id="KAK0639595.1"/>
    </source>
</evidence>
<dbReference type="SUPFAM" id="SSF53335">
    <property type="entry name" value="S-adenosyl-L-methionine-dependent methyltransferases"/>
    <property type="match status" value="1"/>
</dbReference>
<gene>
    <name evidence="3" type="ORF">B0T16DRAFT_432346</name>
</gene>
<dbReference type="AlphaFoldDB" id="A0AA39XTN2"/>
<organism evidence="3 4">
    <name type="scientific">Cercophora newfieldiana</name>
    <dbReference type="NCBI Taxonomy" id="92897"/>
    <lineage>
        <taxon>Eukaryota</taxon>
        <taxon>Fungi</taxon>
        <taxon>Dikarya</taxon>
        <taxon>Ascomycota</taxon>
        <taxon>Pezizomycotina</taxon>
        <taxon>Sordariomycetes</taxon>
        <taxon>Sordariomycetidae</taxon>
        <taxon>Sordariales</taxon>
        <taxon>Lasiosphaeriaceae</taxon>
        <taxon>Cercophora</taxon>
    </lineage>
</organism>
<dbReference type="Pfam" id="PF13489">
    <property type="entry name" value="Methyltransf_23"/>
    <property type="match status" value="1"/>
</dbReference>
<dbReference type="EMBL" id="JAULSV010000007">
    <property type="protein sequence ID" value="KAK0639595.1"/>
    <property type="molecule type" value="Genomic_DNA"/>
</dbReference>
<dbReference type="Gene3D" id="3.40.50.150">
    <property type="entry name" value="Vaccinia Virus protein VP39"/>
    <property type="match status" value="1"/>
</dbReference>
<accession>A0AA39XTN2</accession>
<dbReference type="PANTHER" id="PTHR43591:SF105">
    <property type="entry name" value="METHYLTRANSFERASE DOMAIN-CONTAINING PROTEIN-RELATED"/>
    <property type="match status" value="1"/>
</dbReference>
<evidence type="ECO:0000256" key="2">
    <source>
        <dbReference type="SAM" id="MobiDB-lite"/>
    </source>
</evidence>
<keyword evidence="3" id="KW-0808">Transferase</keyword>
<keyword evidence="4" id="KW-1185">Reference proteome</keyword>